<dbReference type="RefSeq" id="WP_068459059.1">
    <property type="nucleotide sequence ID" value="NZ_LMTR01000015.1"/>
</dbReference>
<dbReference type="Proteomes" id="UP000059074">
    <property type="component" value="Unassembled WGS sequence"/>
</dbReference>
<reference evidence="8 9" key="1">
    <citation type="submission" date="2015-10" db="EMBL/GenBank/DDBJ databases">
        <title>Transcriptomic analysis of a linuron degrading triple-species bacterial consortium.</title>
        <authorList>
            <person name="Albers P."/>
        </authorList>
    </citation>
    <scope>NUCLEOTIDE SEQUENCE [LARGE SCALE GENOMIC DNA]</scope>
    <source>
        <strain evidence="8 9">WDL6</strain>
    </source>
</reference>
<dbReference type="GO" id="GO:0022625">
    <property type="term" value="C:cytosolic large ribosomal subunit"/>
    <property type="evidence" value="ECO:0007669"/>
    <property type="project" value="TreeGrafter"/>
</dbReference>
<dbReference type="AlphaFoldDB" id="A0A109BNB0"/>
<gene>
    <name evidence="4" type="primary">rplO</name>
    <name evidence="8" type="ORF">APY04_0261</name>
</gene>
<evidence type="ECO:0000256" key="1">
    <source>
        <dbReference type="ARBA" id="ARBA00007320"/>
    </source>
</evidence>
<feature type="compositionally biased region" description="Gly residues" evidence="6">
    <location>
        <begin position="21"/>
        <end position="37"/>
    </location>
</feature>
<feature type="region of interest" description="Disordered" evidence="6">
    <location>
        <begin position="1"/>
        <end position="58"/>
    </location>
</feature>
<evidence type="ECO:0000313" key="9">
    <source>
        <dbReference type="Proteomes" id="UP000059074"/>
    </source>
</evidence>
<name>A0A109BNB0_HYPSL</name>
<protein>
    <recommendedName>
        <fullName evidence="4">Large ribosomal subunit protein uL15</fullName>
    </recommendedName>
</protein>
<comment type="similarity">
    <text evidence="1 4 5">Belongs to the universal ribosomal protein uL15 family.</text>
</comment>
<evidence type="ECO:0000259" key="7">
    <source>
        <dbReference type="Pfam" id="PF00828"/>
    </source>
</evidence>
<organism evidence="8 9">
    <name type="scientific">Hyphomicrobium sulfonivorans</name>
    <dbReference type="NCBI Taxonomy" id="121290"/>
    <lineage>
        <taxon>Bacteria</taxon>
        <taxon>Pseudomonadati</taxon>
        <taxon>Pseudomonadota</taxon>
        <taxon>Alphaproteobacteria</taxon>
        <taxon>Hyphomicrobiales</taxon>
        <taxon>Hyphomicrobiaceae</taxon>
        <taxon>Hyphomicrobium</taxon>
    </lineage>
</organism>
<dbReference type="STRING" id="121290.APY04_0261"/>
<proteinExistence type="inferred from homology"/>
<dbReference type="GO" id="GO:0006412">
    <property type="term" value="P:translation"/>
    <property type="evidence" value="ECO:0007669"/>
    <property type="project" value="UniProtKB-UniRule"/>
</dbReference>
<dbReference type="GO" id="GO:0003735">
    <property type="term" value="F:structural constituent of ribosome"/>
    <property type="evidence" value="ECO:0007669"/>
    <property type="project" value="InterPro"/>
</dbReference>
<dbReference type="PROSITE" id="PS00475">
    <property type="entry name" value="RIBOSOMAL_L15"/>
    <property type="match status" value="1"/>
</dbReference>
<dbReference type="PATRIC" id="fig|121290.4.peg.2910"/>
<dbReference type="NCBIfam" id="TIGR01071">
    <property type="entry name" value="rplO_bact"/>
    <property type="match status" value="1"/>
</dbReference>
<dbReference type="InterPro" id="IPR005749">
    <property type="entry name" value="Ribosomal_uL15_bac-type"/>
</dbReference>
<dbReference type="InterPro" id="IPR021131">
    <property type="entry name" value="Ribosomal_uL15/eL18"/>
</dbReference>
<evidence type="ECO:0000256" key="3">
    <source>
        <dbReference type="ARBA" id="ARBA00023274"/>
    </source>
</evidence>
<dbReference type="HAMAP" id="MF_01341">
    <property type="entry name" value="Ribosomal_uL15"/>
    <property type="match status" value="1"/>
</dbReference>
<dbReference type="EMBL" id="LMTR01000015">
    <property type="protein sequence ID" value="KWT71978.1"/>
    <property type="molecule type" value="Genomic_DNA"/>
</dbReference>
<evidence type="ECO:0000256" key="4">
    <source>
        <dbReference type="HAMAP-Rule" id="MF_01341"/>
    </source>
</evidence>
<feature type="compositionally biased region" description="Low complexity" evidence="6">
    <location>
        <begin position="173"/>
        <end position="184"/>
    </location>
</feature>
<keyword evidence="2 4" id="KW-0689">Ribosomal protein</keyword>
<dbReference type="SUPFAM" id="SSF52080">
    <property type="entry name" value="Ribosomal proteins L15p and L18e"/>
    <property type="match status" value="1"/>
</dbReference>
<evidence type="ECO:0000256" key="6">
    <source>
        <dbReference type="SAM" id="MobiDB-lite"/>
    </source>
</evidence>
<evidence type="ECO:0000313" key="8">
    <source>
        <dbReference type="EMBL" id="KWT71978.1"/>
    </source>
</evidence>
<feature type="domain" description="Large ribosomal subunit protein uL15/eL18" evidence="7">
    <location>
        <begin position="75"/>
        <end position="149"/>
    </location>
</feature>
<comment type="subunit">
    <text evidence="4">Part of the 50S ribosomal subunit.</text>
</comment>
<dbReference type="GO" id="GO:0019843">
    <property type="term" value="F:rRNA binding"/>
    <property type="evidence" value="ECO:0007669"/>
    <property type="project" value="UniProtKB-UniRule"/>
</dbReference>
<dbReference type="InterPro" id="IPR036227">
    <property type="entry name" value="Ribosomal_uL15/eL18_sf"/>
</dbReference>
<feature type="region of interest" description="Disordered" evidence="6">
    <location>
        <begin position="159"/>
        <end position="184"/>
    </location>
</feature>
<dbReference type="InterPro" id="IPR030878">
    <property type="entry name" value="Ribosomal_uL15"/>
</dbReference>
<keyword evidence="3 4" id="KW-0687">Ribonucleoprotein</keyword>
<keyword evidence="4" id="KW-0699">rRNA-binding</keyword>
<sequence length="184" mass="19286">MRLNEIKDKHGARKERVRIGRGIGSGVGKTGGRGGKGQTARSGVAIGGFEGGQMPLHRRLPKRGFNKWQRKDYNEVNLGQLQKAVDDKRIDAGKPIDVAALVEAGIVRRPKDGLRLLGSGEISAKVSVTVNHASASAKAAVEKAGGTITVIERKVLPADEAKRAKTAAKKNKGAAAKPAAGNEG</sequence>
<dbReference type="OrthoDB" id="9810293at2"/>
<evidence type="ECO:0000256" key="2">
    <source>
        <dbReference type="ARBA" id="ARBA00022980"/>
    </source>
</evidence>
<evidence type="ECO:0000256" key="5">
    <source>
        <dbReference type="RuleBase" id="RU003888"/>
    </source>
</evidence>
<dbReference type="Gene3D" id="3.100.10.10">
    <property type="match status" value="1"/>
</dbReference>
<comment type="function">
    <text evidence="4">Binds to the 23S rRNA.</text>
</comment>
<keyword evidence="4" id="KW-0694">RNA-binding</keyword>
<keyword evidence="9" id="KW-1185">Reference proteome</keyword>
<dbReference type="PANTHER" id="PTHR12934">
    <property type="entry name" value="50S RIBOSOMAL PROTEIN L15"/>
    <property type="match status" value="1"/>
</dbReference>
<comment type="caution">
    <text evidence="8">The sequence shown here is derived from an EMBL/GenBank/DDBJ whole genome shotgun (WGS) entry which is preliminary data.</text>
</comment>
<dbReference type="PANTHER" id="PTHR12934:SF11">
    <property type="entry name" value="LARGE RIBOSOMAL SUBUNIT PROTEIN UL15M"/>
    <property type="match status" value="1"/>
</dbReference>
<dbReference type="InterPro" id="IPR001196">
    <property type="entry name" value="Ribosomal_uL15_CS"/>
</dbReference>
<accession>A0A109BNB0</accession>
<dbReference type="Pfam" id="PF00828">
    <property type="entry name" value="Ribosomal_L27A"/>
    <property type="match status" value="1"/>
</dbReference>